<evidence type="ECO:0000256" key="6">
    <source>
        <dbReference type="SAM" id="Phobius"/>
    </source>
</evidence>
<dbReference type="STRING" id="1121416.SAMN02745220_03508"/>
<keyword evidence="5 6" id="KW-0472">Membrane</keyword>
<evidence type="ECO:0000256" key="1">
    <source>
        <dbReference type="ARBA" id="ARBA00004651"/>
    </source>
</evidence>
<name>A0A1M7YD37_9BACT</name>
<dbReference type="RefSeq" id="WP_073614964.1">
    <property type="nucleotide sequence ID" value="NZ_FRFE01000019.1"/>
</dbReference>
<dbReference type="AlphaFoldDB" id="A0A1M7YD37"/>
<accession>A0A1M7YD37</accession>
<feature type="transmembrane region" description="Helical" evidence="6">
    <location>
        <begin position="91"/>
        <end position="113"/>
    </location>
</feature>
<evidence type="ECO:0000313" key="7">
    <source>
        <dbReference type="EMBL" id="SHO50523.1"/>
    </source>
</evidence>
<dbReference type="EMBL" id="FRFE01000019">
    <property type="protein sequence ID" value="SHO50523.1"/>
    <property type="molecule type" value="Genomic_DNA"/>
</dbReference>
<dbReference type="OrthoDB" id="9780757at2"/>
<evidence type="ECO:0000256" key="3">
    <source>
        <dbReference type="ARBA" id="ARBA00022692"/>
    </source>
</evidence>
<dbReference type="InterPro" id="IPR043428">
    <property type="entry name" value="LivM-like"/>
</dbReference>
<reference evidence="7 8" key="1">
    <citation type="submission" date="2016-12" db="EMBL/GenBank/DDBJ databases">
        <authorList>
            <person name="Song W.-J."/>
            <person name="Kurnit D.M."/>
        </authorList>
    </citation>
    <scope>NUCLEOTIDE SEQUENCE [LARGE SCALE GENOMIC DNA]</scope>
    <source>
        <strain evidence="7 8">DSM 18488</strain>
    </source>
</reference>
<feature type="transmembrane region" description="Helical" evidence="6">
    <location>
        <begin position="413"/>
        <end position="431"/>
    </location>
</feature>
<gene>
    <name evidence="7" type="ORF">SAMN02745220_03508</name>
</gene>
<dbReference type="PANTHER" id="PTHR30482">
    <property type="entry name" value="HIGH-AFFINITY BRANCHED-CHAIN AMINO ACID TRANSPORT SYSTEM PERMEASE"/>
    <property type="match status" value="1"/>
</dbReference>
<feature type="transmembrane region" description="Helical" evidence="6">
    <location>
        <begin position="42"/>
        <end position="58"/>
    </location>
</feature>
<organism evidence="7 8">
    <name type="scientific">Desulfopila aestuarii DSM 18488</name>
    <dbReference type="NCBI Taxonomy" id="1121416"/>
    <lineage>
        <taxon>Bacteria</taxon>
        <taxon>Pseudomonadati</taxon>
        <taxon>Thermodesulfobacteriota</taxon>
        <taxon>Desulfobulbia</taxon>
        <taxon>Desulfobulbales</taxon>
        <taxon>Desulfocapsaceae</taxon>
        <taxon>Desulfopila</taxon>
    </lineage>
</organism>
<feature type="transmembrane region" description="Helical" evidence="6">
    <location>
        <begin position="118"/>
        <end position="138"/>
    </location>
</feature>
<dbReference type="PANTHER" id="PTHR30482:SF10">
    <property type="entry name" value="HIGH-AFFINITY BRANCHED-CHAIN AMINO ACID TRANSPORT PROTEIN BRAE"/>
    <property type="match status" value="1"/>
</dbReference>
<dbReference type="GO" id="GO:0015658">
    <property type="term" value="F:branched-chain amino acid transmembrane transporter activity"/>
    <property type="evidence" value="ECO:0007669"/>
    <property type="project" value="InterPro"/>
</dbReference>
<proteinExistence type="predicted"/>
<dbReference type="Pfam" id="PF02653">
    <property type="entry name" value="BPD_transp_2"/>
    <property type="match status" value="1"/>
</dbReference>
<keyword evidence="2" id="KW-1003">Cell membrane</keyword>
<keyword evidence="4 6" id="KW-1133">Transmembrane helix</keyword>
<dbReference type="CDD" id="cd06581">
    <property type="entry name" value="TM_PBP1_LivM_like"/>
    <property type="match status" value="1"/>
</dbReference>
<feature type="transmembrane region" description="Helical" evidence="6">
    <location>
        <begin position="158"/>
        <end position="179"/>
    </location>
</feature>
<keyword evidence="8" id="KW-1185">Reference proteome</keyword>
<sequence length="446" mass="49162">MSSFSFKDAFDKVNQGPLPYLIVFAHIVTGTLLVYFQPRSNLAFLVLMSSFLSLYFFNTSNRFKITAAVVMTLLIMPILGVRNIFYLEVIFQISVFAALALGLNIVVGFAGLLDLGYVAFYAVGAYLWAFFGSQQFFVLPYAPGTQPSDLPFLLAGDFFYLFMMLGVIVAAMTGILLGLPVLRVRGDYLAIVTLGFGEVIRVLANNLDKPLNFTNGPQGITPIQRPSMPDWVVDWFNTIFGPLVGHEVNTSHMYNLWFYILALMVIMVIVFVTKRLDDSAMGRAWTAVREDETAAIAQGIPLVKTKLSAFAVGASFAGIMGVLLAASRTFISPESFSFMQSIGVLSMVILGGSGSIPGVILGAATITILNLQVLQGFSLYLNELRQSDAIIPIINFAWSDLSTQLDPAKYQRLLFGLILILMMIFRPQGLIPAKRRERKLALEKTE</sequence>
<feature type="transmembrane region" description="Helical" evidence="6">
    <location>
        <begin position="20"/>
        <end position="36"/>
    </location>
</feature>
<evidence type="ECO:0000256" key="5">
    <source>
        <dbReference type="ARBA" id="ARBA00023136"/>
    </source>
</evidence>
<dbReference type="Proteomes" id="UP000184603">
    <property type="component" value="Unassembled WGS sequence"/>
</dbReference>
<feature type="transmembrane region" description="Helical" evidence="6">
    <location>
        <begin position="309"/>
        <end position="331"/>
    </location>
</feature>
<feature type="transmembrane region" description="Helical" evidence="6">
    <location>
        <begin position="65"/>
        <end position="85"/>
    </location>
</feature>
<protein>
    <submittedName>
        <fullName evidence="7">Amino acid/amide ABC transporter membrane protein 2, HAAT family</fullName>
    </submittedName>
</protein>
<evidence type="ECO:0000256" key="2">
    <source>
        <dbReference type="ARBA" id="ARBA00022475"/>
    </source>
</evidence>
<evidence type="ECO:0000256" key="4">
    <source>
        <dbReference type="ARBA" id="ARBA00022989"/>
    </source>
</evidence>
<dbReference type="InterPro" id="IPR001851">
    <property type="entry name" value="ABC_transp_permease"/>
</dbReference>
<keyword evidence="3 6" id="KW-0812">Transmembrane</keyword>
<dbReference type="GO" id="GO:0005886">
    <property type="term" value="C:plasma membrane"/>
    <property type="evidence" value="ECO:0007669"/>
    <property type="project" value="UniProtKB-SubCell"/>
</dbReference>
<feature type="transmembrane region" description="Helical" evidence="6">
    <location>
        <begin position="256"/>
        <end position="273"/>
    </location>
</feature>
<evidence type="ECO:0000313" key="8">
    <source>
        <dbReference type="Proteomes" id="UP000184603"/>
    </source>
</evidence>
<comment type="subcellular location">
    <subcellularLocation>
        <location evidence="1">Cell membrane</location>
        <topology evidence="1">Multi-pass membrane protein</topology>
    </subcellularLocation>
</comment>
<feature type="transmembrane region" description="Helical" evidence="6">
    <location>
        <begin position="343"/>
        <end position="369"/>
    </location>
</feature>